<dbReference type="SUPFAM" id="SSF51294">
    <property type="entry name" value="Hedgehog/intein (Hint) domain"/>
    <property type="match status" value="1"/>
</dbReference>
<evidence type="ECO:0000313" key="4">
    <source>
        <dbReference type="EMBL" id="CAB9529809.1"/>
    </source>
</evidence>
<dbReference type="InterPro" id="IPR036844">
    <property type="entry name" value="Hint_dom_sf"/>
</dbReference>
<dbReference type="InterPro" id="IPR003587">
    <property type="entry name" value="Hint_dom_N"/>
</dbReference>
<dbReference type="InterPro" id="IPR001767">
    <property type="entry name" value="Hedgehog_Hint"/>
</dbReference>
<keyword evidence="1" id="KW-0812">Transmembrane</keyword>
<evidence type="ECO:0000259" key="3">
    <source>
        <dbReference type="SMART" id="SM00306"/>
    </source>
</evidence>
<organism evidence="4 5">
    <name type="scientific">Seminavis robusta</name>
    <dbReference type="NCBI Taxonomy" id="568900"/>
    <lineage>
        <taxon>Eukaryota</taxon>
        <taxon>Sar</taxon>
        <taxon>Stramenopiles</taxon>
        <taxon>Ochrophyta</taxon>
        <taxon>Bacillariophyta</taxon>
        <taxon>Bacillariophyceae</taxon>
        <taxon>Bacillariophycidae</taxon>
        <taxon>Naviculales</taxon>
        <taxon>Naviculaceae</taxon>
        <taxon>Seminavis</taxon>
    </lineage>
</organism>
<feature type="transmembrane region" description="Helical" evidence="1">
    <location>
        <begin position="359"/>
        <end position="378"/>
    </location>
</feature>
<feature type="domain" description="Hint" evidence="3">
    <location>
        <begin position="149"/>
        <end position="248"/>
    </location>
</feature>
<feature type="transmembrane region" description="Helical" evidence="1">
    <location>
        <begin position="384"/>
        <end position="405"/>
    </location>
</feature>
<name>A0A9N8F1H5_9STRA</name>
<dbReference type="PANTHER" id="PTHR11889">
    <property type="entry name" value="HEDGEHOG"/>
    <property type="match status" value="1"/>
</dbReference>
<dbReference type="Gene3D" id="2.170.16.10">
    <property type="entry name" value="Hedgehog/Intein (Hint) domain"/>
    <property type="match status" value="1"/>
</dbReference>
<keyword evidence="1" id="KW-0472">Membrane</keyword>
<keyword evidence="1" id="KW-1133">Transmembrane helix</keyword>
<dbReference type="EMBL" id="CAICTM010002629">
    <property type="protein sequence ID" value="CAB9529809.1"/>
    <property type="molecule type" value="Genomic_DNA"/>
</dbReference>
<dbReference type="Pfam" id="PF01079">
    <property type="entry name" value="Hint"/>
    <property type="match status" value="1"/>
</dbReference>
<reference evidence="4" key="1">
    <citation type="submission" date="2020-06" db="EMBL/GenBank/DDBJ databases">
        <authorList>
            <consortium name="Plant Systems Biology data submission"/>
        </authorList>
    </citation>
    <scope>NUCLEOTIDE SEQUENCE</scope>
    <source>
        <strain evidence="4">D6</strain>
    </source>
</reference>
<dbReference type="CDD" id="cd00081">
    <property type="entry name" value="Hint"/>
    <property type="match status" value="1"/>
</dbReference>
<protein>
    <submittedName>
        <fullName evidence="4">Protein hedgehog</fullName>
    </submittedName>
</protein>
<accession>A0A9N8F1H5</accession>
<evidence type="ECO:0000256" key="2">
    <source>
        <dbReference type="SAM" id="SignalP"/>
    </source>
</evidence>
<dbReference type="Proteomes" id="UP001153069">
    <property type="component" value="Unassembled WGS sequence"/>
</dbReference>
<keyword evidence="2" id="KW-0732">Signal</keyword>
<comment type="caution">
    <text evidence="4">The sequence shown here is derived from an EMBL/GenBank/DDBJ whole genome shotgun (WGS) entry which is preliminary data.</text>
</comment>
<dbReference type="GO" id="GO:0016540">
    <property type="term" value="P:protein autoprocessing"/>
    <property type="evidence" value="ECO:0007669"/>
    <property type="project" value="InterPro"/>
</dbReference>
<evidence type="ECO:0000256" key="1">
    <source>
        <dbReference type="SAM" id="Phobius"/>
    </source>
</evidence>
<keyword evidence="5" id="KW-1185">Reference proteome</keyword>
<dbReference type="PANTHER" id="PTHR11889:SF31">
    <property type="entry name" value="PROTEIN HEDGEHOG"/>
    <property type="match status" value="1"/>
</dbReference>
<feature type="signal peptide" evidence="2">
    <location>
        <begin position="1"/>
        <end position="26"/>
    </location>
</feature>
<dbReference type="OrthoDB" id="59517at2759"/>
<evidence type="ECO:0000313" key="5">
    <source>
        <dbReference type="Proteomes" id="UP001153069"/>
    </source>
</evidence>
<dbReference type="AlphaFoldDB" id="A0A9N8F1H5"/>
<feature type="chain" id="PRO_5040421710" evidence="2">
    <location>
        <begin position="27"/>
        <end position="417"/>
    </location>
</feature>
<dbReference type="SMART" id="SM00306">
    <property type="entry name" value="HintN"/>
    <property type="match status" value="1"/>
</dbReference>
<gene>
    <name evidence="4" type="ORF">SEMRO_2631_G333180.1</name>
</gene>
<sequence>MLFRFRTRSLSALAVLALSGARTAFACSFSANFGSGTSLDNSGTETFNVAPNAVTTCTVSCDSGFVGLVQLYIRYGGSASFLLNDGNDFATIGCGVTVPIVSADEEYDLGWQLVADAPTGYNNLAVSCTCTQAGDGDDRFFGIVEVPDGACFSESAMVQVQDRGDVAMQDLSVGDRILVGNGKYEPVYGFGHRHETTENKFLRIYTKQNGKTPLEMTGDHLVFIEKDGQQRSVRADSLEKGDSLARSGDQEDTVTKISSIKKKGVYMPLTPSGKLVVNGIVASAYVSILEEEAPKITALKTYFGLHSDETIIHWWLSPYRMICMGISSSFCTDNAHNEEGIMNWLLVGRQLALLGEKQIVMVQVMVFAVPLFTVFSIFNLVEFLFGAGLAPTMLALTAGLVWFMHRAKNSNMKKKLA</sequence>
<proteinExistence type="predicted"/>
<dbReference type="InterPro" id="IPR050387">
    <property type="entry name" value="Hedgehog_Signaling"/>
</dbReference>